<proteinExistence type="inferred from homology"/>
<name>A0A0R2SK03_9GAMM</name>
<organism evidence="3 4">
    <name type="scientific">OM182 bacterium BACL3 MAG-120507-bin80</name>
    <dbReference type="NCBI Taxonomy" id="1655577"/>
    <lineage>
        <taxon>Bacteria</taxon>
        <taxon>Pseudomonadati</taxon>
        <taxon>Pseudomonadota</taxon>
        <taxon>Gammaproteobacteria</taxon>
        <taxon>OMG group</taxon>
        <taxon>OM182 clade</taxon>
    </lineage>
</organism>
<evidence type="ECO:0000256" key="1">
    <source>
        <dbReference type="ARBA" id="ARBA00006484"/>
    </source>
</evidence>
<dbReference type="InterPro" id="IPR002347">
    <property type="entry name" value="SDR_fam"/>
</dbReference>
<dbReference type="GO" id="GO:0016491">
    <property type="term" value="F:oxidoreductase activity"/>
    <property type="evidence" value="ECO:0007669"/>
    <property type="project" value="UniProtKB-KW"/>
</dbReference>
<dbReference type="SUPFAM" id="SSF51735">
    <property type="entry name" value="NAD(P)-binding Rossmann-fold domains"/>
    <property type="match status" value="1"/>
</dbReference>
<dbReference type="Gene3D" id="3.40.50.720">
    <property type="entry name" value="NAD(P)-binding Rossmann-like Domain"/>
    <property type="match status" value="1"/>
</dbReference>
<dbReference type="PANTHER" id="PTHR44196">
    <property type="entry name" value="DEHYDROGENASE/REDUCTASE SDR FAMILY MEMBER 7B"/>
    <property type="match status" value="1"/>
</dbReference>
<evidence type="ECO:0000313" key="3">
    <source>
        <dbReference type="EMBL" id="KRO73424.1"/>
    </source>
</evidence>
<gene>
    <name evidence="3" type="ORF">ABR69_01815</name>
</gene>
<evidence type="ECO:0000313" key="4">
    <source>
        <dbReference type="Proteomes" id="UP000051934"/>
    </source>
</evidence>
<dbReference type="PANTHER" id="PTHR44196:SF3">
    <property type="entry name" value="SHORT CHAIN DEHYDROGENASE FAMILY PROTEIN"/>
    <property type="match status" value="1"/>
</dbReference>
<keyword evidence="2" id="KW-0560">Oxidoreductase</keyword>
<sequence>MNILLIGANSAIATAMARLYALDGHSLFLVGRDLLKLEALRDDLVVRGAEKVALLELDITHTARHPELIERASTNLGSVDLALICHGLLPDQASCERDFVALKASLEVNVISTLSLLVELGNYLETQGGGTLATITSVAGDRGRRSNYVYGASKAMISTFLEGLRGRLHNSGVAVIDIRPGLVDSPMTRDVKKGPLFSSPERVARCIVTGIKKGRPTIYAPGYWRLVMFVVKAIPQKLFKRLRF</sequence>
<dbReference type="InterPro" id="IPR036291">
    <property type="entry name" value="NAD(P)-bd_dom_sf"/>
</dbReference>
<dbReference type="GO" id="GO:0016020">
    <property type="term" value="C:membrane"/>
    <property type="evidence" value="ECO:0007669"/>
    <property type="project" value="TreeGrafter"/>
</dbReference>
<dbReference type="AlphaFoldDB" id="A0A0R2SK03"/>
<dbReference type="NCBIfam" id="NF005489">
    <property type="entry name" value="PRK07102.1"/>
    <property type="match status" value="1"/>
</dbReference>
<comment type="caution">
    <text evidence="3">The sequence shown here is derived from an EMBL/GenBank/DDBJ whole genome shotgun (WGS) entry which is preliminary data.</text>
</comment>
<dbReference type="Proteomes" id="UP000051934">
    <property type="component" value="Unassembled WGS sequence"/>
</dbReference>
<dbReference type="EMBL" id="LIBB01000002">
    <property type="protein sequence ID" value="KRO73424.1"/>
    <property type="molecule type" value="Genomic_DNA"/>
</dbReference>
<comment type="similarity">
    <text evidence="1">Belongs to the short-chain dehydrogenases/reductases (SDR) family.</text>
</comment>
<evidence type="ECO:0000256" key="2">
    <source>
        <dbReference type="ARBA" id="ARBA00023002"/>
    </source>
</evidence>
<accession>A0A0R2SK03</accession>
<protein>
    <submittedName>
        <fullName evidence="3">Short-chain dehydrogenase</fullName>
    </submittedName>
</protein>
<dbReference type="Pfam" id="PF00106">
    <property type="entry name" value="adh_short"/>
    <property type="match status" value="1"/>
</dbReference>
<reference evidence="3 4" key="1">
    <citation type="submission" date="2015-10" db="EMBL/GenBank/DDBJ databases">
        <title>Metagenome-Assembled Genomes uncover a global brackish microbiome.</title>
        <authorList>
            <person name="Hugerth L.W."/>
            <person name="Larsson J."/>
            <person name="Alneberg J."/>
            <person name="Lindh M.V."/>
            <person name="Legrand C."/>
            <person name="Pinhassi J."/>
            <person name="Andersson A.F."/>
        </authorList>
    </citation>
    <scope>NUCLEOTIDE SEQUENCE [LARGE SCALE GENOMIC DNA]</scope>
    <source>
        <strain evidence="3">BACL4 MAG-120507-bin80</strain>
    </source>
</reference>
<dbReference type="PRINTS" id="PR00081">
    <property type="entry name" value="GDHRDH"/>
</dbReference>